<dbReference type="InterPro" id="IPR019826">
    <property type="entry name" value="Carboxylesterase_B_AS"/>
</dbReference>
<dbReference type="RefSeq" id="WP_091043241.1">
    <property type="nucleotide sequence ID" value="NZ_FNGF01000001.1"/>
</dbReference>
<dbReference type="Proteomes" id="UP000198662">
    <property type="component" value="Unassembled WGS sequence"/>
</dbReference>
<evidence type="ECO:0000313" key="5">
    <source>
        <dbReference type="EMBL" id="SDK62453.1"/>
    </source>
</evidence>
<accession>A0A1G9DF20</accession>
<dbReference type="SUPFAM" id="SSF53474">
    <property type="entry name" value="alpha/beta-Hydrolases"/>
    <property type="match status" value="1"/>
</dbReference>
<evidence type="ECO:0000256" key="3">
    <source>
        <dbReference type="RuleBase" id="RU361235"/>
    </source>
</evidence>
<evidence type="ECO:0000256" key="2">
    <source>
        <dbReference type="ARBA" id="ARBA00022801"/>
    </source>
</evidence>
<dbReference type="Gene3D" id="3.40.50.1820">
    <property type="entry name" value="alpha/beta hydrolase"/>
    <property type="match status" value="1"/>
</dbReference>
<dbReference type="EMBL" id="FNGF01000001">
    <property type="protein sequence ID" value="SDK62453.1"/>
    <property type="molecule type" value="Genomic_DNA"/>
</dbReference>
<dbReference type="AlphaFoldDB" id="A0A1G9DF20"/>
<sequence length="504" mass="52826">MGEEDARFAEVRTRAGRLRGRWRGEPGTPGANAVFLGIPFAEPPTGVRRFMAPVPKAPWDGVRDALEPGPTPYRKGGSPALIPEAYIPGDETLNIDVFTPDPGPGARLPVLVWIHGGGFTAGSPACPWYDGAPFCRDGVVTANVSYRLGFDGFGWIEGAPANRGALDWLAALAWVQDNIAAFGGDPGRVTVAGQSAGGTAVLALLAAPRAQGLFARGWALSPAPAYGSPERAQAFSRQIAEHAGAEPNLESLLGVTEARLLKSQRKAVGLRQGNVAKSITSALAHGLQMGPVVDGDLLRDTIPGAIAAGNGAAVPLVVGTCDDELTPALRDAKRFLRFLPAGPLLGRVGLTGRARRAWMADNADVRCRGTAAVLARYTTDRAFRAGVLDLLHARARGGATATWLYRFAWRTPVYDAAVHCLDLPFFFDHLDARAADRVTGYAPPQALAAELHGAAVAFAATADPGWPAASPAAPVTRVFDVPSATVPDGYVGARALTAPEPARR</sequence>
<evidence type="ECO:0000259" key="4">
    <source>
        <dbReference type="Pfam" id="PF00135"/>
    </source>
</evidence>
<dbReference type="STRING" id="380244.SAMN05216298_0852"/>
<evidence type="ECO:0000313" key="6">
    <source>
        <dbReference type="Proteomes" id="UP000198662"/>
    </source>
</evidence>
<evidence type="ECO:0000256" key="1">
    <source>
        <dbReference type="ARBA" id="ARBA00005964"/>
    </source>
</evidence>
<comment type="similarity">
    <text evidence="1 3">Belongs to the type-B carboxylesterase/lipase family.</text>
</comment>
<dbReference type="OrthoDB" id="3199405at2"/>
<dbReference type="InterPro" id="IPR002018">
    <property type="entry name" value="CarbesteraseB"/>
</dbReference>
<dbReference type="PANTHER" id="PTHR11559">
    <property type="entry name" value="CARBOXYLESTERASE"/>
    <property type="match status" value="1"/>
</dbReference>
<dbReference type="InterPro" id="IPR050309">
    <property type="entry name" value="Type-B_Carboxylest/Lipase"/>
</dbReference>
<dbReference type="GO" id="GO:0016787">
    <property type="term" value="F:hydrolase activity"/>
    <property type="evidence" value="ECO:0007669"/>
    <property type="project" value="UniProtKB-KW"/>
</dbReference>
<gene>
    <name evidence="5" type="ORF">SAMN05216298_0852</name>
</gene>
<dbReference type="EC" id="3.1.1.-" evidence="3"/>
<reference evidence="6" key="1">
    <citation type="submission" date="2016-10" db="EMBL/GenBank/DDBJ databases">
        <authorList>
            <person name="Varghese N."/>
            <person name="Submissions S."/>
        </authorList>
    </citation>
    <scope>NUCLEOTIDE SEQUENCE [LARGE SCALE GENOMIC DNA]</scope>
    <source>
        <strain evidence="6">CGMCC 4.3147</strain>
    </source>
</reference>
<protein>
    <recommendedName>
        <fullName evidence="3">Carboxylic ester hydrolase</fullName>
        <ecNumber evidence="3">3.1.1.-</ecNumber>
    </recommendedName>
</protein>
<dbReference type="InterPro" id="IPR029058">
    <property type="entry name" value="AB_hydrolase_fold"/>
</dbReference>
<proteinExistence type="inferred from homology"/>
<feature type="domain" description="Carboxylesterase type B" evidence="4">
    <location>
        <begin position="10"/>
        <end position="327"/>
    </location>
</feature>
<keyword evidence="2 3" id="KW-0378">Hydrolase</keyword>
<organism evidence="5 6">
    <name type="scientific">Glycomyces sambucus</name>
    <dbReference type="NCBI Taxonomy" id="380244"/>
    <lineage>
        <taxon>Bacteria</taxon>
        <taxon>Bacillati</taxon>
        <taxon>Actinomycetota</taxon>
        <taxon>Actinomycetes</taxon>
        <taxon>Glycomycetales</taxon>
        <taxon>Glycomycetaceae</taxon>
        <taxon>Glycomyces</taxon>
    </lineage>
</organism>
<dbReference type="PROSITE" id="PS00122">
    <property type="entry name" value="CARBOXYLESTERASE_B_1"/>
    <property type="match status" value="1"/>
</dbReference>
<keyword evidence="6" id="KW-1185">Reference proteome</keyword>
<name>A0A1G9DF20_9ACTN</name>
<dbReference type="Pfam" id="PF00135">
    <property type="entry name" value="COesterase"/>
    <property type="match status" value="1"/>
</dbReference>